<dbReference type="Proteomes" id="UP000244855">
    <property type="component" value="Unassembled WGS sequence"/>
</dbReference>
<protein>
    <submittedName>
        <fullName evidence="1">Uncharacterized protein</fullName>
    </submittedName>
</protein>
<gene>
    <name evidence="1" type="ORF">DM02DRAFT_407042</name>
</gene>
<organism evidence="1 2">
    <name type="scientific">Periconia macrospinosa</name>
    <dbReference type="NCBI Taxonomy" id="97972"/>
    <lineage>
        <taxon>Eukaryota</taxon>
        <taxon>Fungi</taxon>
        <taxon>Dikarya</taxon>
        <taxon>Ascomycota</taxon>
        <taxon>Pezizomycotina</taxon>
        <taxon>Dothideomycetes</taxon>
        <taxon>Pleosporomycetidae</taxon>
        <taxon>Pleosporales</taxon>
        <taxon>Massarineae</taxon>
        <taxon>Periconiaceae</taxon>
        <taxon>Periconia</taxon>
    </lineage>
</organism>
<proteinExistence type="predicted"/>
<keyword evidence="2" id="KW-1185">Reference proteome</keyword>
<accession>A0A2V1EAR4</accession>
<sequence>MMKACCWRPSVADYSIHTASWVSNMTCMSVKCENPNARQKILRLNVYAESDGRTHTTTNKYTCSQQWFRILKCTRLESCAAECTSRKVRNICPPIFLYHDSPSTRMPYFVCMTLFPPCANASAARGPTSITARTKMREGWGGWRRAETRKAPN</sequence>
<dbReference type="EMBL" id="KZ805307">
    <property type="protein sequence ID" value="PVI06734.1"/>
    <property type="molecule type" value="Genomic_DNA"/>
</dbReference>
<evidence type="ECO:0000313" key="1">
    <source>
        <dbReference type="EMBL" id="PVI06734.1"/>
    </source>
</evidence>
<reference evidence="1 2" key="1">
    <citation type="journal article" date="2018" name="Sci. Rep.">
        <title>Comparative genomics provides insights into the lifestyle and reveals functional heterogeneity of dark septate endophytic fungi.</title>
        <authorList>
            <person name="Knapp D.G."/>
            <person name="Nemeth J.B."/>
            <person name="Barry K."/>
            <person name="Hainaut M."/>
            <person name="Henrissat B."/>
            <person name="Johnson J."/>
            <person name="Kuo A."/>
            <person name="Lim J.H.P."/>
            <person name="Lipzen A."/>
            <person name="Nolan M."/>
            <person name="Ohm R.A."/>
            <person name="Tamas L."/>
            <person name="Grigoriev I.V."/>
            <person name="Spatafora J.W."/>
            <person name="Nagy L.G."/>
            <person name="Kovacs G.M."/>
        </authorList>
    </citation>
    <scope>NUCLEOTIDE SEQUENCE [LARGE SCALE GENOMIC DNA]</scope>
    <source>
        <strain evidence="1 2">DSE2036</strain>
    </source>
</reference>
<evidence type="ECO:0000313" key="2">
    <source>
        <dbReference type="Proteomes" id="UP000244855"/>
    </source>
</evidence>
<name>A0A2V1EAR4_9PLEO</name>
<dbReference type="AlphaFoldDB" id="A0A2V1EAR4"/>